<dbReference type="GeneID" id="63727986"/>
<feature type="chain" id="PRO_5013018981" evidence="1">
    <location>
        <begin position="21"/>
        <end position="159"/>
    </location>
</feature>
<sequence>MKQAYALVGILASLCHPAHGLVFRDNIKQTVNGKSLSLLPATESADSVKLGTPVNSASSGWEFNTEGFADDVAIITSLASSGSLQCELGNKCKLNLGEQEGQPFIVSRIDEESPLFIFQHSVTRHYVSRAFDMSLELDYHFSDSAVFELEKIEDTHSEI</sequence>
<keyword evidence="3" id="KW-1185">Reference proteome</keyword>
<dbReference type="OrthoDB" id="4361759at2759"/>
<reference evidence="3" key="1">
    <citation type="journal article" date="2017" name="Genome Biol.">
        <title>Comparative genomics reveals high biological diversity and specific adaptations in the industrially and medically important fungal genus Aspergillus.</title>
        <authorList>
            <person name="de Vries R.P."/>
            <person name="Riley R."/>
            <person name="Wiebenga A."/>
            <person name="Aguilar-Osorio G."/>
            <person name="Amillis S."/>
            <person name="Uchima C.A."/>
            <person name="Anderluh G."/>
            <person name="Asadollahi M."/>
            <person name="Askin M."/>
            <person name="Barry K."/>
            <person name="Battaglia E."/>
            <person name="Bayram O."/>
            <person name="Benocci T."/>
            <person name="Braus-Stromeyer S.A."/>
            <person name="Caldana C."/>
            <person name="Canovas D."/>
            <person name="Cerqueira G.C."/>
            <person name="Chen F."/>
            <person name="Chen W."/>
            <person name="Choi C."/>
            <person name="Clum A."/>
            <person name="Dos Santos R.A."/>
            <person name="Damasio A.R."/>
            <person name="Diallinas G."/>
            <person name="Emri T."/>
            <person name="Fekete E."/>
            <person name="Flipphi M."/>
            <person name="Freyberg S."/>
            <person name="Gallo A."/>
            <person name="Gournas C."/>
            <person name="Habgood R."/>
            <person name="Hainaut M."/>
            <person name="Harispe M.L."/>
            <person name="Henrissat B."/>
            <person name="Hilden K.S."/>
            <person name="Hope R."/>
            <person name="Hossain A."/>
            <person name="Karabika E."/>
            <person name="Karaffa L."/>
            <person name="Karanyi Z."/>
            <person name="Krasevec N."/>
            <person name="Kuo A."/>
            <person name="Kusch H."/>
            <person name="LaButti K."/>
            <person name="Lagendijk E.L."/>
            <person name="Lapidus A."/>
            <person name="Levasseur A."/>
            <person name="Lindquist E."/>
            <person name="Lipzen A."/>
            <person name="Logrieco A.F."/>
            <person name="MacCabe A."/>
            <person name="Maekelae M.R."/>
            <person name="Malavazi I."/>
            <person name="Melin P."/>
            <person name="Meyer V."/>
            <person name="Mielnichuk N."/>
            <person name="Miskei M."/>
            <person name="Molnar A.P."/>
            <person name="Mule G."/>
            <person name="Ngan C.Y."/>
            <person name="Orejas M."/>
            <person name="Orosz E."/>
            <person name="Ouedraogo J.P."/>
            <person name="Overkamp K.M."/>
            <person name="Park H.-S."/>
            <person name="Perrone G."/>
            <person name="Piumi F."/>
            <person name="Punt P.J."/>
            <person name="Ram A.F."/>
            <person name="Ramon A."/>
            <person name="Rauscher S."/>
            <person name="Record E."/>
            <person name="Riano-Pachon D.M."/>
            <person name="Robert V."/>
            <person name="Roehrig J."/>
            <person name="Ruller R."/>
            <person name="Salamov A."/>
            <person name="Salih N.S."/>
            <person name="Samson R.A."/>
            <person name="Sandor E."/>
            <person name="Sanguinetti M."/>
            <person name="Schuetze T."/>
            <person name="Sepcic K."/>
            <person name="Shelest E."/>
            <person name="Sherlock G."/>
            <person name="Sophianopoulou V."/>
            <person name="Squina F.M."/>
            <person name="Sun H."/>
            <person name="Susca A."/>
            <person name="Todd R.B."/>
            <person name="Tsang A."/>
            <person name="Unkles S.E."/>
            <person name="van de Wiele N."/>
            <person name="van Rossen-Uffink D."/>
            <person name="Oliveira J.V."/>
            <person name="Vesth T.C."/>
            <person name="Visser J."/>
            <person name="Yu J.-H."/>
            <person name="Zhou M."/>
            <person name="Andersen M.R."/>
            <person name="Archer D.B."/>
            <person name="Baker S.E."/>
            <person name="Benoit I."/>
            <person name="Brakhage A.A."/>
            <person name="Braus G.H."/>
            <person name="Fischer R."/>
            <person name="Frisvad J.C."/>
            <person name="Goldman G.H."/>
            <person name="Houbraken J."/>
            <person name="Oakley B."/>
            <person name="Pocsi I."/>
            <person name="Scazzocchio C."/>
            <person name="Seiboth B."/>
            <person name="vanKuyk P.A."/>
            <person name="Wortman J."/>
            <person name="Dyer P.S."/>
            <person name="Grigoriev I.V."/>
        </authorList>
    </citation>
    <scope>NUCLEOTIDE SEQUENCE [LARGE SCALE GENOMIC DNA]</scope>
    <source>
        <strain evidence="3">CBS 583.65</strain>
    </source>
</reference>
<keyword evidence="1" id="KW-0732">Signal</keyword>
<dbReference type="VEuPathDB" id="FungiDB:ASPVEDRAFT_41974"/>
<evidence type="ECO:0000313" key="3">
    <source>
        <dbReference type="Proteomes" id="UP000184073"/>
    </source>
</evidence>
<protein>
    <submittedName>
        <fullName evidence="2">Uncharacterized protein</fullName>
    </submittedName>
</protein>
<dbReference type="RefSeq" id="XP_040668245.1">
    <property type="nucleotide sequence ID" value="XM_040812475.1"/>
</dbReference>
<proteinExistence type="predicted"/>
<accession>A0A1L9PLW1</accession>
<dbReference type="EMBL" id="KV878129">
    <property type="protein sequence ID" value="OJJ02483.1"/>
    <property type="molecule type" value="Genomic_DNA"/>
</dbReference>
<evidence type="ECO:0000256" key="1">
    <source>
        <dbReference type="SAM" id="SignalP"/>
    </source>
</evidence>
<gene>
    <name evidence="2" type="ORF">ASPVEDRAFT_41974</name>
</gene>
<organism evidence="2 3">
    <name type="scientific">Aspergillus versicolor CBS 583.65</name>
    <dbReference type="NCBI Taxonomy" id="1036611"/>
    <lineage>
        <taxon>Eukaryota</taxon>
        <taxon>Fungi</taxon>
        <taxon>Dikarya</taxon>
        <taxon>Ascomycota</taxon>
        <taxon>Pezizomycotina</taxon>
        <taxon>Eurotiomycetes</taxon>
        <taxon>Eurotiomycetidae</taxon>
        <taxon>Eurotiales</taxon>
        <taxon>Aspergillaceae</taxon>
        <taxon>Aspergillus</taxon>
        <taxon>Aspergillus subgen. Nidulantes</taxon>
    </lineage>
</organism>
<name>A0A1L9PLW1_ASPVE</name>
<feature type="signal peptide" evidence="1">
    <location>
        <begin position="1"/>
        <end position="20"/>
    </location>
</feature>
<dbReference type="AlphaFoldDB" id="A0A1L9PLW1"/>
<dbReference type="Proteomes" id="UP000184073">
    <property type="component" value="Unassembled WGS sequence"/>
</dbReference>
<evidence type="ECO:0000313" key="2">
    <source>
        <dbReference type="EMBL" id="OJJ02483.1"/>
    </source>
</evidence>